<feature type="transmembrane region" description="Helical" evidence="3">
    <location>
        <begin position="13"/>
        <end position="31"/>
    </location>
</feature>
<feature type="transmembrane region" description="Helical" evidence="3">
    <location>
        <begin position="70"/>
        <end position="95"/>
    </location>
</feature>
<organism evidence="5 6">
    <name type="scientific">Nonomuraea africana</name>
    <dbReference type="NCBI Taxonomy" id="46171"/>
    <lineage>
        <taxon>Bacteria</taxon>
        <taxon>Bacillati</taxon>
        <taxon>Actinomycetota</taxon>
        <taxon>Actinomycetes</taxon>
        <taxon>Streptosporangiales</taxon>
        <taxon>Streptosporangiaceae</taxon>
        <taxon>Nonomuraea</taxon>
    </lineage>
</organism>
<keyword evidence="6" id="KW-1185">Reference proteome</keyword>
<comment type="similarity">
    <text evidence="1">Belongs to the LytR/CpsA/Psr (LCP) family.</text>
</comment>
<dbReference type="NCBIfam" id="TIGR00350">
    <property type="entry name" value="lytR_cpsA_psr"/>
    <property type="match status" value="1"/>
</dbReference>
<name>A0ABR9KQG8_9ACTN</name>
<dbReference type="InterPro" id="IPR050922">
    <property type="entry name" value="LytR/CpsA/Psr_CW_biosynth"/>
</dbReference>
<dbReference type="PANTHER" id="PTHR33392">
    <property type="entry name" value="POLYISOPRENYL-TEICHOIC ACID--PEPTIDOGLYCAN TEICHOIC ACID TRANSFERASE TAGU"/>
    <property type="match status" value="1"/>
</dbReference>
<dbReference type="RefSeq" id="WP_192778680.1">
    <property type="nucleotide sequence ID" value="NZ_BAAASY010000008.1"/>
</dbReference>
<keyword evidence="3" id="KW-1133">Transmembrane helix</keyword>
<dbReference type="Proteomes" id="UP000661607">
    <property type="component" value="Unassembled WGS sequence"/>
</dbReference>
<feature type="transmembrane region" description="Helical" evidence="3">
    <location>
        <begin position="38"/>
        <end position="58"/>
    </location>
</feature>
<proteinExistence type="inferred from homology"/>
<gene>
    <name evidence="5" type="ORF">H4W81_007050</name>
</gene>
<dbReference type="Gene3D" id="3.40.630.190">
    <property type="entry name" value="LCP protein"/>
    <property type="match status" value="1"/>
</dbReference>
<evidence type="ECO:0000313" key="5">
    <source>
        <dbReference type="EMBL" id="MBE1564271.1"/>
    </source>
</evidence>
<dbReference type="PANTHER" id="PTHR33392:SF6">
    <property type="entry name" value="POLYISOPRENYL-TEICHOIC ACID--PEPTIDOGLYCAN TEICHOIC ACID TRANSFERASE TAGU"/>
    <property type="match status" value="1"/>
</dbReference>
<dbReference type="EMBL" id="JADBEF010000001">
    <property type="protein sequence ID" value="MBE1564271.1"/>
    <property type="molecule type" value="Genomic_DNA"/>
</dbReference>
<evidence type="ECO:0000256" key="3">
    <source>
        <dbReference type="SAM" id="Phobius"/>
    </source>
</evidence>
<dbReference type="Pfam" id="PF03816">
    <property type="entry name" value="LytR_cpsA_psr"/>
    <property type="match status" value="1"/>
</dbReference>
<evidence type="ECO:0000256" key="1">
    <source>
        <dbReference type="ARBA" id="ARBA00006068"/>
    </source>
</evidence>
<feature type="region of interest" description="Disordered" evidence="2">
    <location>
        <begin position="426"/>
        <end position="454"/>
    </location>
</feature>
<accession>A0ABR9KQG8</accession>
<feature type="domain" description="Cell envelope-related transcriptional attenuator" evidence="4">
    <location>
        <begin position="177"/>
        <end position="351"/>
    </location>
</feature>
<feature type="transmembrane region" description="Helical" evidence="3">
    <location>
        <begin position="107"/>
        <end position="125"/>
    </location>
</feature>
<evidence type="ECO:0000313" key="6">
    <source>
        <dbReference type="Proteomes" id="UP000661607"/>
    </source>
</evidence>
<dbReference type="InterPro" id="IPR004474">
    <property type="entry name" value="LytR_CpsA_psr"/>
</dbReference>
<sequence length="454" mass="48538">MAGKERDFGTGESVGLTIGSALLWGVAHIATGRQRTGFALMTVYLVLVAVIVTLATAFRGQLLSLAVRPSWLMALTIAIAAIAVIWSVVILWSFWLVRPAASGRNPAAATAGLLCLMIIAPSAWATRLAYVSHDVVSSVFSATTSTPVVSMDPWSGATRLNILLVGADAAANRIGVRTDSMTVASIDTVTGRTTLFGLPRNLEQAPMPKGPARDRFPYGFTGEGPRTPGLLNEVYQYAENHPEVVPGVRSGHRGPTLLKETISGILGIPVDYYAMVDMAGFAEIIDAMGGVKVTIREPITYGRHSEGVLPAGTRRLSGEDALWYGRSRTNSDDYVRMGRQKCLLNAVAQQADPVTLLNSFERLAGATKRAISTDFPQDLLPALMDLGQKVKRTHIRSVQFVPPLISTAYPDWDLIRETVADALKDRPKVAKPASATPSSTPNAGDAISLDDVCG</sequence>
<keyword evidence="3" id="KW-0812">Transmembrane</keyword>
<keyword evidence="3" id="KW-0472">Membrane</keyword>
<evidence type="ECO:0000256" key="2">
    <source>
        <dbReference type="SAM" id="MobiDB-lite"/>
    </source>
</evidence>
<reference evidence="5 6" key="1">
    <citation type="submission" date="2020-10" db="EMBL/GenBank/DDBJ databases">
        <title>Sequencing the genomes of 1000 actinobacteria strains.</title>
        <authorList>
            <person name="Klenk H.-P."/>
        </authorList>
    </citation>
    <scope>NUCLEOTIDE SEQUENCE [LARGE SCALE GENOMIC DNA]</scope>
    <source>
        <strain evidence="5 6">DSM 43748</strain>
    </source>
</reference>
<protein>
    <submittedName>
        <fullName evidence="5">LCP family protein required for cell wall assembly</fullName>
    </submittedName>
</protein>
<evidence type="ECO:0000259" key="4">
    <source>
        <dbReference type="Pfam" id="PF03816"/>
    </source>
</evidence>
<comment type="caution">
    <text evidence="5">The sequence shown here is derived from an EMBL/GenBank/DDBJ whole genome shotgun (WGS) entry which is preliminary data.</text>
</comment>